<keyword evidence="1" id="KW-1133">Transmembrane helix</keyword>
<proteinExistence type="predicted"/>
<evidence type="ECO:0000256" key="1">
    <source>
        <dbReference type="SAM" id="Phobius"/>
    </source>
</evidence>
<dbReference type="AlphaFoldDB" id="A0A392RW03"/>
<dbReference type="Proteomes" id="UP000265520">
    <property type="component" value="Unassembled WGS sequence"/>
</dbReference>
<keyword evidence="3" id="KW-1185">Reference proteome</keyword>
<reference evidence="2 3" key="1">
    <citation type="journal article" date="2018" name="Front. Plant Sci.">
        <title>Red Clover (Trifolium pratense) and Zigzag Clover (T. medium) - A Picture of Genomic Similarities and Differences.</title>
        <authorList>
            <person name="Dluhosova J."/>
            <person name="Istvanek J."/>
            <person name="Nedelnik J."/>
            <person name="Repkova J."/>
        </authorList>
    </citation>
    <scope>NUCLEOTIDE SEQUENCE [LARGE SCALE GENOMIC DNA]</scope>
    <source>
        <strain evidence="3">cv. 10/8</strain>
        <tissue evidence="2">Leaf</tissue>
    </source>
</reference>
<protein>
    <submittedName>
        <fullName evidence="2">Uncharacterized protein</fullName>
    </submittedName>
</protein>
<accession>A0A392RW03</accession>
<feature type="non-terminal residue" evidence="2">
    <location>
        <position position="52"/>
    </location>
</feature>
<comment type="caution">
    <text evidence="2">The sequence shown here is derived from an EMBL/GenBank/DDBJ whole genome shotgun (WGS) entry which is preliminary data.</text>
</comment>
<name>A0A392RW03_9FABA</name>
<evidence type="ECO:0000313" key="3">
    <source>
        <dbReference type="Proteomes" id="UP000265520"/>
    </source>
</evidence>
<sequence>MPLTRSESENPKVGLLAFSGLGSVLCCFGAVSGSLLSKTAPLNWAFRNGFEL</sequence>
<keyword evidence="1" id="KW-0472">Membrane</keyword>
<feature type="transmembrane region" description="Helical" evidence="1">
    <location>
        <begin position="15"/>
        <end position="37"/>
    </location>
</feature>
<dbReference type="EMBL" id="LXQA010274353">
    <property type="protein sequence ID" value="MCI39980.1"/>
    <property type="molecule type" value="Genomic_DNA"/>
</dbReference>
<keyword evidence="1" id="KW-0812">Transmembrane</keyword>
<evidence type="ECO:0000313" key="2">
    <source>
        <dbReference type="EMBL" id="MCI39980.1"/>
    </source>
</evidence>
<organism evidence="2 3">
    <name type="scientific">Trifolium medium</name>
    <dbReference type="NCBI Taxonomy" id="97028"/>
    <lineage>
        <taxon>Eukaryota</taxon>
        <taxon>Viridiplantae</taxon>
        <taxon>Streptophyta</taxon>
        <taxon>Embryophyta</taxon>
        <taxon>Tracheophyta</taxon>
        <taxon>Spermatophyta</taxon>
        <taxon>Magnoliopsida</taxon>
        <taxon>eudicotyledons</taxon>
        <taxon>Gunneridae</taxon>
        <taxon>Pentapetalae</taxon>
        <taxon>rosids</taxon>
        <taxon>fabids</taxon>
        <taxon>Fabales</taxon>
        <taxon>Fabaceae</taxon>
        <taxon>Papilionoideae</taxon>
        <taxon>50 kb inversion clade</taxon>
        <taxon>NPAAA clade</taxon>
        <taxon>Hologalegina</taxon>
        <taxon>IRL clade</taxon>
        <taxon>Trifolieae</taxon>
        <taxon>Trifolium</taxon>
    </lineage>
</organism>